<reference evidence="3 4" key="1">
    <citation type="submission" date="2020-07" db="EMBL/GenBank/DDBJ databases">
        <authorList>
            <person name="Sun Q."/>
        </authorList>
    </citation>
    <scope>NUCLEOTIDE SEQUENCE [LARGE SCALE GENOMIC DNA]</scope>
    <source>
        <strain evidence="3 4">CGMCC 1.13654</strain>
    </source>
</reference>
<proteinExistence type="predicted"/>
<dbReference type="InterPro" id="IPR038765">
    <property type="entry name" value="Papain-like_cys_pep_sf"/>
</dbReference>
<feature type="domain" description="Transglutaminase-like" evidence="1">
    <location>
        <begin position="251"/>
        <end position="327"/>
    </location>
</feature>
<dbReference type="Pfam" id="PF01841">
    <property type="entry name" value="Transglut_core"/>
    <property type="match status" value="1"/>
</dbReference>
<dbReference type="RefSeq" id="WP_160365564.1">
    <property type="nucleotide sequence ID" value="NZ_JACEIB010000004.1"/>
</dbReference>
<keyword evidence="4" id="KW-1185">Reference proteome</keyword>
<gene>
    <name evidence="3" type="ORF">HZF05_07550</name>
</gene>
<dbReference type="Gene3D" id="2.60.40.3140">
    <property type="match status" value="1"/>
</dbReference>
<dbReference type="SUPFAM" id="SSF54001">
    <property type="entry name" value="Cysteine proteinases"/>
    <property type="match status" value="1"/>
</dbReference>
<sequence length="650" mass="70553">MPPPVGDDATPSSDAPFKFVYLDNQVRVARDGTEEIYTAYRIKILKPEGLPAGNITAVWQPGSGSLTVHSLQLMHDGETTNVLATAKFTVLQREVQLEQSMLDGQRTATLQVPGLQVGDEIAFAVTVTSREPIFGGKVAGLMALPVLGSPGVFRNRLIWPVDGAIRLQTTKDLGPVLPLTQGGERVAEVVLRHPDGALPTDGAPPRNNIRRLIEFSDFGNWADVGSSMAPAFENAAVLAPGSPIQTEVAAIAARTLDPSQRALAALELVESRIRYVFIGLNGGNYMPAAADVTWQRRFGDCKAKSVLLVAILRAMGIEAEVVLVNSQGGDGLDERLPNPQLFDHAVVRAMIGGKPVWLDGTRMGDHSLQTLPVPWRWALPLATPNVGLEHIAPSDVAFPQVTGIYDIDATAGFDKDAKVSIRTILRGDEAFALDTNLAALSQDDRDRQLKAYWRQQVDWLTPDNVTWSYDNERMALSLGVTGRGNPGWKGDTKSGHNLTIMGAGFYAPDIKRRPADQDQHANWSVIFPRFHCWATTIHLPPAGSSFRWSLYADPMNVRLGGVAYWRASGMKGNIVRTVMSTHSYEPEASPQEAVIVNQVIPNFNNNMSNIAEEMPGATLKASEQLPFDDDVDWLATPTICSPPQIPGAGS</sequence>
<dbReference type="Proteomes" id="UP000570166">
    <property type="component" value="Unassembled WGS sequence"/>
</dbReference>
<dbReference type="Pfam" id="PF12969">
    <property type="entry name" value="DUF3857"/>
    <property type="match status" value="1"/>
</dbReference>
<evidence type="ECO:0000313" key="3">
    <source>
        <dbReference type="EMBL" id="MBA2933953.1"/>
    </source>
</evidence>
<dbReference type="Gene3D" id="3.10.620.30">
    <property type="match status" value="1"/>
</dbReference>
<dbReference type="InterPro" id="IPR024618">
    <property type="entry name" value="DUF3857"/>
</dbReference>
<comment type="caution">
    <text evidence="3">The sequence shown here is derived from an EMBL/GenBank/DDBJ whole genome shotgun (WGS) entry which is preliminary data.</text>
</comment>
<feature type="domain" description="DUF3857" evidence="2">
    <location>
        <begin position="31"/>
        <end position="172"/>
    </location>
</feature>
<evidence type="ECO:0000259" key="2">
    <source>
        <dbReference type="Pfam" id="PF12969"/>
    </source>
</evidence>
<organism evidence="3 4">
    <name type="scientific">Sphingomonas chungangi</name>
    <dbReference type="NCBI Taxonomy" id="2683589"/>
    <lineage>
        <taxon>Bacteria</taxon>
        <taxon>Pseudomonadati</taxon>
        <taxon>Pseudomonadota</taxon>
        <taxon>Alphaproteobacteria</taxon>
        <taxon>Sphingomonadales</taxon>
        <taxon>Sphingomonadaceae</taxon>
        <taxon>Sphingomonas</taxon>
    </lineage>
</organism>
<dbReference type="EMBL" id="JACEIB010000004">
    <property type="protein sequence ID" value="MBA2933953.1"/>
    <property type="molecule type" value="Genomic_DNA"/>
</dbReference>
<dbReference type="InterPro" id="IPR002931">
    <property type="entry name" value="Transglutaminase-like"/>
</dbReference>
<evidence type="ECO:0000313" key="4">
    <source>
        <dbReference type="Proteomes" id="UP000570166"/>
    </source>
</evidence>
<accession>A0A838L385</accession>
<name>A0A838L385_9SPHN</name>
<dbReference type="AlphaFoldDB" id="A0A838L385"/>
<protein>
    <submittedName>
        <fullName evidence="3">DUF3857 domain-containing transglutaminase family protein</fullName>
    </submittedName>
</protein>
<evidence type="ECO:0000259" key="1">
    <source>
        <dbReference type="Pfam" id="PF01841"/>
    </source>
</evidence>